<sequence length="141" mass="16310">MKLDVKFKDLGIHHSQILFKTEEMPIHGFLQLDMSPEQEMEMTFTMSDLWQGKVWYVHDGSEEPMDYFTSMDDEFFVVASITGPEGTVRDLDSEQSSTEIKVTISVGLKNDEKPVHMIDKAFHIVRNGQRLLTLADLFPRR</sequence>
<evidence type="ECO:0000256" key="3">
    <source>
        <dbReference type="ARBA" id="ARBA00023180"/>
    </source>
</evidence>
<proteinExistence type="predicted"/>
<dbReference type="PANTHER" id="PTHR45739">
    <property type="entry name" value="MATRIX PROTEIN, PUTATIVE-RELATED"/>
    <property type="match status" value="1"/>
</dbReference>
<evidence type="ECO:0000256" key="2">
    <source>
        <dbReference type="ARBA" id="ARBA00022737"/>
    </source>
</evidence>
<accession>A0ABQ9W8D0</accession>
<reference evidence="5 6" key="1">
    <citation type="submission" date="2023-05" db="EMBL/GenBank/DDBJ databases">
        <title>B98-5 Cell Line De Novo Hybrid Assembly: An Optical Mapping Approach.</title>
        <authorList>
            <person name="Kananen K."/>
            <person name="Auerbach J.A."/>
            <person name="Kautto E."/>
            <person name="Blachly J.S."/>
        </authorList>
    </citation>
    <scope>NUCLEOTIDE SEQUENCE [LARGE SCALE GENOMIC DNA]</scope>
    <source>
        <strain evidence="5">B95-8</strain>
        <tissue evidence="5">Cell line</tissue>
    </source>
</reference>
<evidence type="ECO:0000256" key="4">
    <source>
        <dbReference type="PROSITE-ProRule" id="PRU01201"/>
    </source>
</evidence>
<name>A0ABQ9W8D0_SAGOE</name>
<keyword evidence="6" id="KW-1185">Reference proteome</keyword>
<feature type="repeat" description="CSPG" evidence="4">
    <location>
        <begin position="1"/>
        <end position="73"/>
    </location>
</feature>
<keyword evidence="2" id="KW-0677">Repeat</keyword>
<dbReference type="InterPro" id="IPR039005">
    <property type="entry name" value="CSPG_rpt"/>
</dbReference>
<dbReference type="Proteomes" id="UP001266305">
    <property type="component" value="Unassembled WGS sequence"/>
</dbReference>
<protein>
    <submittedName>
        <fullName evidence="5">Uncharacterized protein</fullName>
    </submittedName>
</protein>
<dbReference type="InterPro" id="IPR051561">
    <property type="entry name" value="FRAS1_ECM"/>
</dbReference>
<evidence type="ECO:0000313" key="6">
    <source>
        <dbReference type="Proteomes" id="UP001266305"/>
    </source>
</evidence>
<organism evidence="5 6">
    <name type="scientific">Saguinus oedipus</name>
    <name type="common">Cotton-top tamarin</name>
    <name type="synonym">Oedipomidas oedipus</name>
    <dbReference type="NCBI Taxonomy" id="9490"/>
    <lineage>
        <taxon>Eukaryota</taxon>
        <taxon>Metazoa</taxon>
        <taxon>Chordata</taxon>
        <taxon>Craniata</taxon>
        <taxon>Vertebrata</taxon>
        <taxon>Euteleostomi</taxon>
        <taxon>Mammalia</taxon>
        <taxon>Eutheria</taxon>
        <taxon>Euarchontoglires</taxon>
        <taxon>Primates</taxon>
        <taxon>Haplorrhini</taxon>
        <taxon>Platyrrhini</taxon>
        <taxon>Cebidae</taxon>
        <taxon>Callitrichinae</taxon>
        <taxon>Saguinus</taxon>
    </lineage>
</organism>
<evidence type="ECO:0000256" key="1">
    <source>
        <dbReference type="ARBA" id="ARBA00022729"/>
    </source>
</evidence>
<evidence type="ECO:0000313" key="5">
    <source>
        <dbReference type="EMBL" id="KAK2117856.1"/>
    </source>
</evidence>
<dbReference type="PROSITE" id="PS51854">
    <property type="entry name" value="CSPG"/>
    <property type="match status" value="1"/>
</dbReference>
<gene>
    <name evidence="5" type="ORF">P7K49_004743</name>
</gene>
<keyword evidence="3" id="KW-0325">Glycoprotein</keyword>
<comment type="caution">
    <text evidence="5">The sequence shown here is derived from an EMBL/GenBank/DDBJ whole genome shotgun (WGS) entry which is preliminary data.</text>
</comment>
<keyword evidence="1" id="KW-0732">Signal</keyword>
<dbReference type="EMBL" id="JASSZA010000002">
    <property type="protein sequence ID" value="KAK2117856.1"/>
    <property type="molecule type" value="Genomic_DNA"/>
</dbReference>
<dbReference type="Pfam" id="PF16184">
    <property type="entry name" value="Cadherin_3"/>
    <property type="match status" value="1"/>
</dbReference>
<dbReference type="PANTHER" id="PTHR45739:SF12">
    <property type="entry name" value="CHONDROITIN SULFATE PROTEOGLYCAN 4-LIKE ISOFORM X2"/>
    <property type="match status" value="1"/>
</dbReference>